<keyword evidence="2 5" id="KW-0812">Transmembrane</keyword>
<dbReference type="OrthoDB" id="7864749at2"/>
<sequence>MAGRAPIFLALTRSSRLIGLPYAYAVLMMMICALPLIWLLSAWSIAWACVVYVALRIASEYDDKAVEVFLRGIAAVPATQGRKLWGGDSYGP</sequence>
<protein>
    <submittedName>
        <fullName evidence="6">Type IV secretory pathway, VirB3-like protein</fullName>
    </submittedName>
</protein>
<accession>A0A1I1Q5R2</accession>
<feature type="transmembrane region" description="Helical" evidence="5">
    <location>
        <begin position="22"/>
        <end position="55"/>
    </location>
</feature>
<keyword evidence="4 5" id="KW-0472">Membrane</keyword>
<dbReference type="AlphaFoldDB" id="A0A1I1Q5R2"/>
<keyword evidence="3 5" id="KW-1133">Transmembrane helix</keyword>
<evidence type="ECO:0000256" key="4">
    <source>
        <dbReference type="ARBA" id="ARBA00023136"/>
    </source>
</evidence>
<comment type="subcellular location">
    <subcellularLocation>
        <location evidence="1">Membrane</location>
    </subcellularLocation>
</comment>
<dbReference type="RefSeq" id="WP_093362577.1">
    <property type="nucleotide sequence ID" value="NZ_FOLG01000017.1"/>
</dbReference>
<name>A0A1I1Q5R2_9RHOB</name>
<evidence type="ECO:0000256" key="1">
    <source>
        <dbReference type="ARBA" id="ARBA00004370"/>
    </source>
</evidence>
<evidence type="ECO:0000256" key="5">
    <source>
        <dbReference type="SAM" id="Phobius"/>
    </source>
</evidence>
<evidence type="ECO:0000313" key="7">
    <source>
        <dbReference type="Proteomes" id="UP000198728"/>
    </source>
</evidence>
<dbReference type="InterPro" id="IPR007792">
    <property type="entry name" value="T4SS_VirB3/TrbD/AvhB"/>
</dbReference>
<dbReference type="GO" id="GO:0016020">
    <property type="term" value="C:membrane"/>
    <property type="evidence" value="ECO:0007669"/>
    <property type="project" value="UniProtKB-SubCell"/>
</dbReference>
<reference evidence="6 7" key="1">
    <citation type="submission" date="2016-10" db="EMBL/GenBank/DDBJ databases">
        <authorList>
            <person name="de Groot N.N."/>
        </authorList>
    </citation>
    <scope>NUCLEOTIDE SEQUENCE [LARGE SCALE GENOMIC DNA]</scope>
    <source>
        <strain evidence="6 7">DSM 19548</strain>
    </source>
</reference>
<dbReference type="EMBL" id="FOLG01000017">
    <property type="protein sequence ID" value="SFD14553.1"/>
    <property type="molecule type" value="Genomic_DNA"/>
</dbReference>
<dbReference type="Pfam" id="PF05101">
    <property type="entry name" value="VirB3"/>
    <property type="match status" value="1"/>
</dbReference>
<gene>
    <name evidence="6" type="ORF">SAMN04488094_11711</name>
</gene>
<proteinExistence type="predicted"/>
<dbReference type="Proteomes" id="UP000198728">
    <property type="component" value="Unassembled WGS sequence"/>
</dbReference>
<evidence type="ECO:0000256" key="2">
    <source>
        <dbReference type="ARBA" id="ARBA00022692"/>
    </source>
</evidence>
<keyword evidence="7" id="KW-1185">Reference proteome</keyword>
<organism evidence="6 7">
    <name type="scientific">Tropicimonas isoalkanivorans</name>
    <dbReference type="NCBI Taxonomy" id="441112"/>
    <lineage>
        <taxon>Bacteria</taxon>
        <taxon>Pseudomonadati</taxon>
        <taxon>Pseudomonadota</taxon>
        <taxon>Alphaproteobacteria</taxon>
        <taxon>Rhodobacterales</taxon>
        <taxon>Roseobacteraceae</taxon>
        <taxon>Tropicimonas</taxon>
    </lineage>
</organism>
<evidence type="ECO:0000313" key="6">
    <source>
        <dbReference type="EMBL" id="SFD14553.1"/>
    </source>
</evidence>
<evidence type="ECO:0000256" key="3">
    <source>
        <dbReference type="ARBA" id="ARBA00022989"/>
    </source>
</evidence>
<dbReference type="STRING" id="441112.SAMN04488094_11711"/>